<accession>A0A511QF72</accession>
<dbReference type="OrthoDB" id="5902365at2"/>
<dbReference type="SUPFAM" id="SSF54523">
    <property type="entry name" value="Pili subunits"/>
    <property type="match status" value="1"/>
</dbReference>
<dbReference type="InterPro" id="IPR045584">
    <property type="entry name" value="Pilin-like"/>
</dbReference>
<organism evidence="2 3">
    <name type="scientific">Vibrio sagamiensis NBRC 104589</name>
    <dbReference type="NCBI Taxonomy" id="1219064"/>
    <lineage>
        <taxon>Bacteria</taxon>
        <taxon>Pseudomonadati</taxon>
        <taxon>Pseudomonadota</taxon>
        <taxon>Gammaproteobacteria</taxon>
        <taxon>Vibrionales</taxon>
        <taxon>Vibrionaceae</taxon>
        <taxon>Vibrio</taxon>
    </lineage>
</organism>
<dbReference type="PANTHER" id="PTHR30093:SF7">
    <property type="entry name" value="MSHA MAJOR PILIN SUBUNIT MSHA"/>
    <property type="match status" value="1"/>
</dbReference>
<keyword evidence="3" id="KW-1185">Reference proteome</keyword>
<dbReference type="Pfam" id="PF07963">
    <property type="entry name" value="N_methyl"/>
    <property type="match status" value="1"/>
</dbReference>
<gene>
    <name evidence="2" type="ORF">VSA01S_20570</name>
</gene>
<evidence type="ECO:0008006" key="4">
    <source>
        <dbReference type="Google" id="ProtNLM"/>
    </source>
</evidence>
<dbReference type="InterPro" id="IPR012902">
    <property type="entry name" value="N_methyl_site"/>
</dbReference>
<keyword evidence="1" id="KW-1133">Transmembrane helix</keyword>
<dbReference type="RefSeq" id="WP_039979159.1">
    <property type="nucleotide sequence ID" value="NZ_BAOJ01000012.1"/>
</dbReference>
<evidence type="ECO:0000256" key="1">
    <source>
        <dbReference type="SAM" id="Phobius"/>
    </source>
</evidence>
<dbReference type="NCBIfam" id="TIGR02532">
    <property type="entry name" value="IV_pilin_GFxxxE"/>
    <property type="match status" value="1"/>
</dbReference>
<comment type="caution">
    <text evidence="2">The sequence shown here is derived from an EMBL/GenBank/DDBJ whole genome shotgun (WGS) entry which is preliminary data.</text>
</comment>
<name>A0A511QF72_9VIBR</name>
<protein>
    <recommendedName>
        <fullName evidence="4">MSHA pilin protein MshA</fullName>
    </recommendedName>
</protein>
<dbReference type="AlphaFoldDB" id="A0A511QF72"/>
<dbReference type="Proteomes" id="UP000321922">
    <property type="component" value="Unassembled WGS sequence"/>
</dbReference>
<keyword evidence="1" id="KW-0812">Transmembrane</keyword>
<evidence type="ECO:0000313" key="2">
    <source>
        <dbReference type="EMBL" id="GEM75945.1"/>
    </source>
</evidence>
<keyword evidence="1" id="KW-0472">Membrane</keyword>
<dbReference type="PROSITE" id="PS00409">
    <property type="entry name" value="PROKAR_NTER_METHYL"/>
    <property type="match status" value="1"/>
</dbReference>
<sequence length="163" mass="16358">MKKQGGFTLIELVVVIVILGILAVTAAPRFLNLQEDARKASLQGLKGAIEGASGIVFGKAAIDGIETAAPGANVKVDDVLTAYGYPVAGDNGLENAVTGLSTDWALAMSGATGLVATFVSGTLKPGMASGQLVNNVTAGNCYVSYTQATSGAVATTSIFDDGC</sequence>
<dbReference type="PANTHER" id="PTHR30093">
    <property type="entry name" value="GENERAL SECRETION PATHWAY PROTEIN G"/>
    <property type="match status" value="1"/>
</dbReference>
<proteinExistence type="predicted"/>
<reference evidence="2 3" key="1">
    <citation type="submission" date="2019-07" db="EMBL/GenBank/DDBJ databases">
        <title>Whole genome shotgun sequence of Vibrio sagamiensis NBRC 104589.</title>
        <authorList>
            <person name="Hosoyama A."/>
            <person name="Uohara A."/>
            <person name="Ohji S."/>
            <person name="Ichikawa N."/>
        </authorList>
    </citation>
    <scope>NUCLEOTIDE SEQUENCE [LARGE SCALE GENOMIC DNA]</scope>
    <source>
        <strain evidence="2 3">NBRC 104589</strain>
    </source>
</reference>
<dbReference type="Gene3D" id="3.30.700.10">
    <property type="entry name" value="Glycoprotein, Type 4 Pilin"/>
    <property type="match status" value="1"/>
</dbReference>
<evidence type="ECO:0000313" key="3">
    <source>
        <dbReference type="Proteomes" id="UP000321922"/>
    </source>
</evidence>
<dbReference type="EMBL" id="BJXJ01000018">
    <property type="protein sequence ID" value="GEM75945.1"/>
    <property type="molecule type" value="Genomic_DNA"/>
</dbReference>
<feature type="transmembrane region" description="Helical" evidence="1">
    <location>
        <begin position="12"/>
        <end position="31"/>
    </location>
</feature>